<feature type="domain" description="Zinc finger/thioredoxin putative" evidence="2">
    <location>
        <begin position="1"/>
        <end position="35"/>
    </location>
</feature>
<proteinExistence type="predicted"/>
<dbReference type="NCBIfam" id="TIGR02098">
    <property type="entry name" value="MJ0042_CXXC"/>
    <property type="match status" value="1"/>
</dbReference>
<organism evidence="3 4">
    <name type="scientific">Sagittula marina</name>
    <dbReference type="NCBI Taxonomy" id="943940"/>
    <lineage>
        <taxon>Bacteria</taxon>
        <taxon>Pseudomonadati</taxon>
        <taxon>Pseudomonadota</taxon>
        <taxon>Alphaproteobacteria</taxon>
        <taxon>Rhodobacterales</taxon>
        <taxon>Roseobacteraceae</taxon>
        <taxon>Sagittula</taxon>
    </lineage>
</organism>
<name>A0A7W6GSN4_9RHOB</name>
<sequence>MRLICPNCGAQYDVPTEVIPEAGRDVQCSNCGHTWYQTHPDQDEALADELDQPLPDAEWSPEDDDDAPTIFDSEPADETPASVAATEDDVEDDTHLPETYLPDDTIPDEVAHASEQDPSIAPVKPRGLDPEVADIFREEREYEARLRQTAPLESQPDLGLTDPDDDELERRSQHSRERISRLRGDAVDGPGRAAPKRPARPAIPTEAHPPADPYADEDTERHSMSENAAAAAAAAGSRRDLLPDVDEINQTLRANPEPRVIDTANRPSVKSEDRPQGGFGKGFALIIVLGLIALSTYAMAPKLSEALPQAAPALNAYTAKIDEGRDWLDDQVTALMQMLDGMSSEATDPNEAAPETPVTLDKAQDD</sequence>
<dbReference type="Proteomes" id="UP000541426">
    <property type="component" value="Unassembled WGS sequence"/>
</dbReference>
<comment type="caution">
    <text evidence="3">The sequence shown here is derived from an EMBL/GenBank/DDBJ whole genome shotgun (WGS) entry which is preliminary data.</text>
</comment>
<reference evidence="3 4" key="1">
    <citation type="submission" date="2020-08" db="EMBL/GenBank/DDBJ databases">
        <title>Genomic Encyclopedia of Type Strains, Phase IV (KMG-IV): sequencing the most valuable type-strain genomes for metagenomic binning, comparative biology and taxonomic classification.</title>
        <authorList>
            <person name="Goeker M."/>
        </authorList>
    </citation>
    <scope>NUCLEOTIDE SEQUENCE [LARGE SCALE GENOMIC DNA]</scope>
    <source>
        <strain evidence="3 4">DSM 102235</strain>
    </source>
</reference>
<dbReference type="Pfam" id="PF13717">
    <property type="entry name" value="Zn_ribbon_4"/>
    <property type="match status" value="1"/>
</dbReference>
<feature type="compositionally biased region" description="Basic and acidic residues" evidence="1">
    <location>
        <begin position="126"/>
        <end position="146"/>
    </location>
</feature>
<evidence type="ECO:0000259" key="2">
    <source>
        <dbReference type="Pfam" id="PF13717"/>
    </source>
</evidence>
<evidence type="ECO:0000313" key="4">
    <source>
        <dbReference type="Proteomes" id="UP000541426"/>
    </source>
</evidence>
<dbReference type="EMBL" id="JACIEJ010000005">
    <property type="protein sequence ID" value="MBB3985967.1"/>
    <property type="molecule type" value="Genomic_DNA"/>
</dbReference>
<feature type="region of interest" description="Disordered" evidence="1">
    <location>
        <begin position="341"/>
        <end position="366"/>
    </location>
</feature>
<feature type="compositionally biased region" description="Basic and acidic residues" evidence="1">
    <location>
        <begin position="168"/>
        <end position="186"/>
    </location>
</feature>
<dbReference type="InterPro" id="IPR011723">
    <property type="entry name" value="Znf/thioredoxin_put"/>
</dbReference>
<dbReference type="AlphaFoldDB" id="A0A7W6GSN4"/>
<accession>A0A7W6GSN4</accession>
<dbReference type="RefSeq" id="WP_183965986.1">
    <property type="nucleotide sequence ID" value="NZ_BAABBZ010000007.1"/>
</dbReference>
<evidence type="ECO:0000313" key="3">
    <source>
        <dbReference type="EMBL" id="MBB3985967.1"/>
    </source>
</evidence>
<keyword evidence="4" id="KW-1185">Reference proteome</keyword>
<protein>
    <submittedName>
        <fullName evidence="3">Putative Zn finger-like uncharacterized protein</fullName>
    </submittedName>
</protein>
<evidence type="ECO:0000256" key="1">
    <source>
        <dbReference type="SAM" id="MobiDB-lite"/>
    </source>
</evidence>
<feature type="region of interest" description="Disordered" evidence="1">
    <location>
        <begin position="37"/>
        <end position="275"/>
    </location>
</feature>
<gene>
    <name evidence="3" type="ORF">GGQ68_002305</name>
</gene>